<name>A0AAD7A163_9AGAR</name>
<evidence type="ECO:0000313" key="3">
    <source>
        <dbReference type="Proteomes" id="UP001218218"/>
    </source>
</evidence>
<keyword evidence="3" id="KW-1185">Reference proteome</keyword>
<accession>A0AAD7A163</accession>
<dbReference type="EMBL" id="JARIHO010000019">
    <property type="protein sequence ID" value="KAJ7347448.1"/>
    <property type="molecule type" value="Genomic_DNA"/>
</dbReference>
<feature type="compositionally biased region" description="Low complexity" evidence="1">
    <location>
        <begin position="136"/>
        <end position="170"/>
    </location>
</feature>
<dbReference type="AlphaFoldDB" id="A0AAD7A163"/>
<organism evidence="2 3">
    <name type="scientific">Mycena albidolilacea</name>
    <dbReference type="NCBI Taxonomy" id="1033008"/>
    <lineage>
        <taxon>Eukaryota</taxon>
        <taxon>Fungi</taxon>
        <taxon>Dikarya</taxon>
        <taxon>Basidiomycota</taxon>
        <taxon>Agaricomycotina</taxon>
        <taxon>Agaricomycetes</taxon>
        <taxon>Agaricomycetidae</taxon>
        <taxon>Agaricales</taxon>
        <taxon>Marasmiineae</taxon>
        <taxon>Mycenaceae</taxon>
        <taxon>Mycena</taxon>
    </lineage>
</organism>
<feature type="region of interest" description="Disordered" evidence="1">
    <location>
        <begin position="1"/>
        <end position="24"/>
    </location>
</feature>
<evidence type="ECO:0000256" key="1">
    <source>
        <dbReference type="SAM" id="MobiDB-lite"/>
    </source>
</evidence>
<protein>
    <submittedName>
        <fullName evidence="2">Uncharacterized protein</fullName>
    </submittedName>
</protein>
<gene>
    <name evidence="2" type="ORF">DFH08DRAFT_868031</name>
</gene>
<sequence length="271" mass="29401">MHALSHSPSAILRSEPVTQKSTKRASLKGRVFVHVPEDWCPEDEVDLCRFALKRNSLEKALSFDAYSSADEPSTSAPCPPLSRQAKQNTKPQPARPVLKRTAHLPPAAAPPPIVERLMLYWPAGCECLERASIDSDSVPVSDASSSSSCASTSGSRRSSISSVSSTASSANAGPESESESSTTQKPQPRLPARCASAVAAALRSFVLTHIQGLPTPEELMFLDPLPMMKEKHRARNARKPPPGFSALAPGEKRTRFVCPKRTRLPMRETFF</sequence>
<feature type="region of interest" description="Disordered" evidence="1">
    <location>
        <begin position="66"/>
        <end position="109"/>
    </location>
</feature>
<comment type="caution">
    <text evidence="2">The sequence shown here is derived from an EMBL/GenBank/DDBJ whole genome shotgun (WGS) entry which is preliminary data.</text>
</comment>
<reference evidence="2" key="1">
    <citation type="submission" date="2023-03" db="EMBL/GenBank/DDBJ databases">
        <title>Massive genome expansion in bonnet fungi (Mycena s.s.) driven by repeated elements and novel gene families across ecological guilds.</title>
        <authorList>
            <consortium name="Lawrence Berkeley National Laboratory"/>
            <person name="Harder C.B."/>
            <person name="Miyauchi S."/>
            <person name="Viragh M."/>
            <person name="Kuo A."/>
            <person name="Thoen E."/>
            <person name="Andreopoulos B."/>
            <person name="Lu D."/>
            <person name="Skrede I."/>
            <person name="Drula E."/>
            <person name="Henrissat B."/>
            <person name="Morin E."/>
            <person name="Kohler A."/>
            <person name="Barry K."/>
            <person name="LaButti K."/>
            <person name="Morin E."/>
            <person name="Salamov A."/>
            <person name="Lipzen A."/>
            <person name="Mereny Z."/>
            <person name="Hegedus B."/>
            <person name="Baldrian P."/>
            <person name="Stursova M."/>
            <person name="Weitz H."/>
            <person name="Taylor A."/>
            <person name="Grigoriev I.V."/>
            <person name="Nagy L.G."/>
            <person name="Martin F."/>
            <person name="Kauserud H."/>
        </authorList>
    </citation>
    <scope>NUCLEOTIDE SEQUENCE</scope>
    <source>
        <strain evidence="2">CBHHK002</strain>
    </source>
</reference>
<dbReference type="Proteomes" id="UP001218218">
    <property type="component" value="Unassembled WGS sequence"/>
</dbReference>
<feature type="region of interest" description="Disordered" evidence="1">
    <location>
        <begin position="136"/>
        <end position="192"/>
    </location>
</feature>
<evidence type="ECO:0000313" key="2">
    <source>
        <dbReference type="EMBL" id="KAJ7347448.1"/>
    </source>
</evidence>
<proteinExistence type="predicted"/>